<feature type="region of interest" description="Disordered" evidence="1">
    <location>
        <begin position="192"/>
        <end position="224"/>
    </location>
</feature>
<dbReference type="RefSeq" id="WP_284324902.1">
    <property type="nucleotide sequence ID" value="NZ_BSPP01000005.1"/>
</dbReference>
<gene>
    <name evidence="2" type="ORF">GCM10010873_16600</name>
</gene>
<name>A0AA37U103_9RHOB</name>
<organism evidence="2 3">
    <name type="scientific">Cypionkella aquatica</name>
    <dbReference type="NCBI Taxonomy" id="1756042"/>
    <lineage>
        <taxon>Bacteria</taxon>
        <taxon>Pseudomonadati</taxon>
        <taxon>Pseudomonadota</taxon>
        <taxon>Alphaproteobacteria</taxon>
        <taxon>Rhodobacterales</taxon>
        <taxon>Paracoccaceae</taxon>
        <taxon>Cypionkella</taxon>
    </lineage>
</organism>
<comment type="caution">
    <text evidence="2">The sequence shown here is derived from an EMBL/GenBank/DDBJ whole genome shotgun (WGS) entry which is preliminary data.</text>
</comment>
<evidence type="ECO:0000313" key="2">
    <source>
        <dbReference type="EMBL" id="GLS86686.1"/>
    </source>
</evidence>
<dbReference type="Proteomes" id="UP001157355">
    <property type="component" value="Unassembled WGS sequence"/>
</dbReference>
<evidence type="ECO:0000256" key="1">
    <source>
        <dbReference type="SAM" id="MobiDB-lite"/>
    </source>
</evidence>
<dbReference type="EMBL" id="BSPP01000005">
    <property type="protein sequence ID" value="GLS86686.1"/>
    <property type="molecule type" value="Genomic_DNA"/>
</dbReference>
<reference evidence="2 3" key="1">
    <citation type="journal article" date="2014" name="Int. J. Syst. Evol. Microbiol.">
        <title>Complete genome sequence of Corynebacterium casei LMG S-19264T (=DSM 44701T), isolated from a smear-ripened cheese.</title>
        <authorList>
            <consortium name="US DOE Joint Genome Institute (JGI-PGF)"/>
            <person name="Walter F."/>
            <person name="Albersmeier A."/>
            <person name="Kalinowski J."/>
            <person name="Ruckert C."/>
        </authorList>
    </citation>
    <scope>NUCLEOTIDE SEQUENCE [LARGE SCALE GENOMIC DNA]</scope>
    <source>
        <strain evidence="2 3">NBRC 111766</strain>
    </source>
</reference>
<sequence>MRSYTAAELSALQTRSGYLVRLLFWIQVRDRATNARVSFGFWTGEDDRSFTVGAETRAYFGGGGLVSIDPIVMQSGLTVRMQRVTLSPLAPEVNTMLRGYDGWRAPAEIHRVFYNPESGGLIANPKRLWKGVVDGAPIQTPAIGGESNVVITLASALESLTHSLTLTRSDAVQRQRSDDRFYRYKDQTGSVSTSWGEKRETGAPPAPATLPGITSIPLFKGNNR</sequence>
<evidence type="ECO:0000313" key="3">
    <source>
        <dbReference type="Proteomes" id="UP001157355"/>
    </source>
</evidence>
<accession>A0AA37U103</accession>
<proteinExistence type="predicted"/>
<keyword evidence="3" id="KW-1185">Reference proteome</keyword>
<protein>
    <submittedName>
        <fullName evidence="2">Uncharacterized protein</fullName>
    </submittedName>
</protein>
<dbReference type="AlphaFoldDB" id="A0AA37U103"/>